<comment type="catalytic activity">
    <reaction evidence="10">
        <text>a ubiquinone + NADH + 5 H(+)(in) = a ubiquinol + NAD(+) + 4 H(+)(out)</text>
        <dbReference type="Rhea" id="RHEA:29091"/>
        <dbReference type="Rhea" id="RHEA-COMP:9565"/>
        <dbReference type="Rhea" id="RHEA-COMP:9566"/>
        <dbReference type="ChEBI" id="CHEBI:15378"/>
        <dbReference type="ChEBI" id="CHEBI:16389"/>
        <dbReference type="ChEBI" id="CHEBI:17976"/>
        <dbReference type="ChEBI" id="CHEBI:57540"/>
        <dbReference type="ChEBI" id="CHEBI:57945"/>
        <dbReference type="EC" id="7.1.1.2"/>
    </reaction>
</comment>
<organism evidence="12">
    <name type="scientific">Cyanopterus ninghais</name>
    <dbReference type="NCBI Taxonomy" id="3079913"/>
    <lineage>
        <taxon>Eukaryota</taxon>
        <taxon>Metazoa</taxon>
        <taxon>Ecdysozoa</taxon>
        <taxon>Arthropoda</taxon>
        <taxon>Hexapoda</taxon>
        <taxon>Insecta</taxon>
        <taxon>Pterygota</taxon>
        <taxon>Neoptera</taxon>
        <taxon>Endopterygota</taxon>
        <taxon>Hymenoptera</taxon>
        <taxon>Apocrita</taxon>
        <taxon>Ichneumonoidea</taxon>
        <taxon>Braconidae</taxon>
        <taxon>Braconinae</taxon>
        <taxon>Cyanopterus</taxon>
    </lineage>
</organism>
<dbReference type="Pfam" id="PF00420">
    <property type="entry name" value="Oxidored_q2"/>
    <property type="match status" value="1"/>
</dbReference>
<evidence type="ECO:0000256" key="3">
    <source>
        <dbReference type="ARBA" id="ARBA00016612"/>
    </source>
</evidence>
<keyword evidence="6 11" id="KW-1133">Transmembrane helix</keyword>
<evidence type="ECO:0000256" key="2">
    <source>
        <dbReference type="ARBA" id="ARBA00010519"/>
    </source>
</evidence>
<feature type="transmembrane region" description="Helical" evidence="11">
    <location>
        <begin position="54"/>
        <end position="77"/>
    </location>
</feature>
<keyword evidence="12" id="KW-0496">Mitochondrion</keyword>
<dbReference type="EMBL" id="OR525636">
    <property type="protein sequence ID" value="WNV65531.1"/>
    <property type="molecule type" value="Genomic_DNA"/>
</dbReference>
<sequence length="93" mass="11245">MLKFNFIIFFISCFMVSFFYKHILLNLLSLEFLMINLFLIIYKIFNFMGINFFFFNFFLTISICESILGLTILVYMIRNSGNDYSNLLKLIKW</sequence>
<dbReference type="Gene3D" id="1.10.287.3510">
    <property type="match status" value="1"/>
</dbReference>
<feature type="transmembrane region" description="Helical" evidence="11">
    <location>
        <begin position="6"/>
        <end position="23"/>
    </location>
</feature>
<dbReference type="GO" id="GO:0008137">
    <property type="term" value="F:NADH dehydrogenase (ubiquinone) activity"/>
    <property type="evidence" value="ECO:0007669"/>
    <property type="project" value="UniProtKB-EC"/>
</dbReference>
<dbReference type="GO" id="GO:0016020">
    <property type="term" value="C:membrane"/>
    <property type="evidence" value="ECO:0007669"/>
    <property type="project" value="UniProtKB-SubCell"/>
</dbReference>
<gene>
    <name evidence="12" type="primary">ND4L</name>
</gene>
<keyword evidence="4 11" id="KW-0812">Transmembrane</keyword>
<evidence type="ECO:0000256" key="4">
    <source>
        <dbReference type="ARBA" id="ARBA00022692"/>
    </source>
</evidence>
<protein>
    <recommendedName>
        <fullName evidence="3">NADH-ubiquinone oxidoreductase chain 4L</fullName>
    </recommendedName>
    <alternativeName>
        <fullName evidence="9">NADH dehydrogenase subunit 4L</fullName>
    </alternativeName>
</protein>
<reference evidence="12" key="1">
    <citation type="submission" date="2023-09" db="EMBL/GenBank/DDBJ databases">
        <title>The complete mitochondrial genome of Cyanopterus ninghais.</title>
        <authorList>
            <person name="Wang S."/>
            <person name="Wei K."/>
        </authorList>
    </citation>
    <scope>NUCLEOTIDE SEQUENCE</scope>
</reference>
<comment type="similarity">
    <text evidence="2">Belongs to the complex I subunit 4L family.</text>
</comment>
<keyword evidence="7" id="KW-0520">NAD</keyword>
<evidence type="ECO:0000256" key="11">
    <source>
        <dbReference type="SAM" id="Phobius"/>
    </source>
</evidence>
<evidence type="ECO:0000256" key="8">
    <source>
        <dbReference type="ARBA" id="ARBA00023136"/>
    </source>
</evidence>
<keyword evidence="5" id="KW-1278">Translocase</keyword>
<evidence type="ECO:0000313" key="12">
    <source>
        <dbReference type="EMBL" id="WNV65531.1"/>
    </source>
</evidence>
<dbReference type="AlphaFoldDB" id="A0AA96TBC7"/>
<evidence type="ECO:0000256" key="1">
    <source>
        <dbReference type="ARBA" id="ARBA00004141"/>
    </source>
</evidence>
<dbReference type="InterPro" id="IPR039428">
    <property type="entry name" value="NUOK/Mnh_C1-like"/>
</dbReference>
<comment type="subcellular location">
    <subcellularLocation>
        <location evidence="1">Membrane</location>
        <topology evidence="1">Multi-pass membrane protein</topology>
    </subcellularLocation>
</comment>
<evidence type="ECO:0000256" key="10">
    <source>
        <dbReference type="ARBA" id="ARBA00049551"/>
    </source>
</evidence>
<evidence type="ECO:0000256" key="5">
    <source>
        <dbReference type="ARBA" id="ARBA00022967"/>
    </source>
</evidence>
<accession>A0AA96TBC7</accession>
<evidence type="ECO:0000256" key="9">
    <source>
        <dbReference type="ARBA" id="ARBA00031586"/>
    </source>
</evidence>
<evidence type="ECO:0000256" key="6">
    <source>
        <dbReference type="ARBA" id="ARBA00022989"/>
    </source>
</evidence>
<keyword evidence="8 11" id="KW-0472">Membrane</keyword>
<name>A0AA96TBC7_9HYME</name>
<proteinExistence type="inferred from homology"/>
<geneLocation type="mitochondrion" evidence="12"/>
<evidence type="ECO:0000256" key="7">
    <source>
        <dbReference type="ARBA" id="ARBA00023027"/>
    </source>
</evidence>
<feature type="transmembrane region" description="Helical" evidence="11">
    <location>
        <begin position="30"/>
        <end position="48"/>
    </location>
</feature>